<dbReference type="GeneID" id="102510389"/>
<feature type="chain" id="PRO_5034708724" evidence="2">
    <location>
        <begin position="23"/>
        <end position="416"/>
    </location>
</feature>
<dbReference type="KEGG" id="cfr:102510389"/>
<evidence type="ECO:0000313" key="3">
    <source>
        <dbReference type="Proteomes" id="UP000694856"/>
    </source>
</evidence>
<feature type="region of interest" description="Disordered" evidence="1">
    <location>
        <begin position="345"/>
        <end position="368"/>
    </location>
</feature>
<proteinExistence type="predicted"/>
<sequence length="416" mass="44732">MGSGGKLMGSLLLAVPRAPVPCAPVSAEAETPPPTSEFKDLCEESGGEPAFGGPGAQTPVQGTVVTRLTRWARTSLKRNFFFFFGCLRCFFYLCHKLLFPVGFETFTSPFQDPESSALRALQPRGANVCLVFASRARACSPRAPPCVRVRASLVRAPLMRMRAPLVRPPPAHACSPCTRSALGRRRPGSRARPPCWLWFAWQCRVARQVPWVPHGPLWPLRSWEVEPLTFTARSSGAGDRTPVRFCLGDRRLFCAGRVQASEAPSRPACRPRAPPPPVFRAESGPGGVRQQFGEGSVAGSLPAGSGRTWAALAYLWSASPGGEQVSTSLLTRVLCPPHVPFPARCEGSSREPAPPGRASQAAHPRPEVAPAVVRAPGRGGRASASAVPLSEPHPQPLKFYICNVKLLSPDGTIFKN</sequence>
<keyword evidence="2" id="KW-0732">Signal</keyword>
<protein>
    <submittedName>
        <fullName evidence="4">Low-density lipoprotein receptor class A domain-containing protein 4 isoform X1</fullName>
    </submittedName>
</protein>
<dbReference type="Proteomes" id="UP000694856">
    <property type="component" value="Chromosome 24"/>
</dbReference>
<gene>
    <name evidence="4" type="primary">LDLRAD4</name>
</gene>
<organism evidence="3 4">
    <name type="scientific">Camelus ferus</name>
    <name type="common">Wild bactrian camel</name>
    <name type="synonym">Camelus bactrianus ferus</name>
    <dbReference type="NCBI Taxonomy" id="419612"/>
    <lineage>
        <taxon>Eukaryota</taxon>
        <taxon>Metazoa</taxon>
        <taxon>Chordata</taxon>
        <taxon>Craniata</taxon>
        <taxon>Vertebrata</taxon>
        <taxon>Euteleostomi</taxon>
        <taxon>Mammalia</taxon>
        <taxon>Eutheria</taxon>
        <taxon>Laurasiatheria</taxon>
        <taxon>Artiodactyla</taxon>
        <taxon>Tylopoda</taxon>
        <taxon>Camelidae</taxon>
        <taxon>Camelus</taxon>
    </lineage>
</organism>
<dbReference type="AlphaFoldDB" id="A0A8B8RZW5"/>
<evidence type="ECO:0000256" key="2">
    <source>
        <dbReference type="SAM" id="SignalP"/>
    </source>
</evidence>
<reference evidence="4" key="1">
    <citation type="submission" date="2025-08" db="UniProtKB">
        <authorList>
            <consortium name="RefSeq"/>
        </authorList>
    </citation>
    <scope>IDENTIFICATION</scope>
    <source>
        <tissue evidence="4">Ear skin</tissue>
    </source>
</reference>
<keyword evidence="4" id="KW-0449">Lipoprotein</keyword>
<evidence type="ECO:0000313" key="4">
    <source>
        <dbReference type="RefSeq" id="XP_032322982.1"/>
    </source>
</evidence>
<name>A0A8B8RZW5_CAMFR</name>
<keyword evidence="4" id="KW-0675">Receptor</keyword>
<evidence type="ECO:0000256" key="1">
    <source>
        <dbReference type="SAM" id="MobiDB-lite"/>
    </source>
</evidence>
<feature type="signal peptide" evidence="2">
    <location>
        <begin position="1"/>
        <end position="22"/>
    </location>
</feature>
<dbReference type="RefSeq" id="XP_032322982.1">
    <property type="nucleotide sequence ID" value="XM_032467091.1"/>
</dbReference>
<accession>A0A8B8RZW5</accession>
<keyword evidence="3" id="KW-1185">Reference proteome</keyword>
<dbReference type="CTD" id="753"/>